<dbReference type="PROSITE" id="PS00332">
    <property type="entry name" value="SOD_CU_ZN_2"/>
    <property type="match status" value="1"/>
</dbReference>
<proteinExistence type="inferred from homology"/>
<dbReference type="InterPro" id="IPR036423">
    <property type="entry name" value="SOD-like_Cu/Zn_dom_sf"/>
</dbReference>
<dbReference type="InterPro" id="IPR001424">
    <property type="entry name" value="SOD_Cu_Zn_dom"/>
</dbReference>
<dbReference type="InterPro" id="IPR024134">
    <property type="entry name" value="SOD_Cu/Zn_/chaperone"/>
</dbReference>
<evidence type="ECO:0000313" key="5">
    <source>
        <dbReference type="Proteomes" id="UP000323164"/>
    </source>
</evidence>
<dbReference type="GO" id="GO:0005507">
    <property type="term" value="F:copper ion binding"/>
    <property type="evidence" value="ECO:0007669"/>
    <property type="project" value="InterPro"/>
</dbReference>
<evidence type="ECO:0000313" key="4">
    <source>
        <dbReference type="EMBL" id="TZF85172.1"/>
    </source>
</evidence>
<dbReference type="EMBL" id="VTRV01000177">
    <property type="protein sequence ID" value="TZF85172.1"/>
    <property type="molecule type" value="Genomic_DNA"/>
</dbReference>
<feature type="non-terminal residue" evidence="4">
    <location>
        <position position="1"/>
    </location>
</feature>
<evidence type="ECO:0000256" key="1">
    <source>
        <dbReference type="ARBA" id="ARBA00010457"/>
    </source>
</evidence>
<feature type="compositionally biased region" description="Basic and acidic residues" evidence="2">
    <location>
        <begin position="47"/>
        <end position="57"/>
    </location>
</feature>
<dbReference type="PANTHER" id="PTHR10003">
    <property type="entry name" value="SUPEROXIDE DISMUTASE CU-ZN -RELATED"/>
    <property type="match status" value="1"/>
</dbReference>
<dbReference type="PRINTS" id="PR00068">
    <property type="entry name" value="CUZNDISMTASE"/>
</dbReference>
<reference evidence="4 5" key="1">
    <citation type="submission" date="2019-08" db="EMBL/GenBank/DDBJ databases">
        <title>Draft genome sequence of Lysobacter sp. UKS-15.</title>
        <authorList>
            <person name="Im W.-T."/>
        </authorList>
    </citation>
    <scope>NUCLEOTIDE SEQUENCE [LARGE SCALE GENOMIC DNA]</scope>
    <source>
        <strain evidence="4 5">UKS-15</strain>
    </source>
</reference>
<dbReference type="Pfam" id="PF00080">
    <property type="entry name" value="Sod_Cu"/>
    <property type="match status" value="1"/>
</dbReference>
<accession>A0A5D8YTE4</accession>
<keyword evidence="5" id="KW-1185">Reference proteome</keyword>
<dbReference type="AlphaFoldDB" id="A0A5D8YTE4"/>
<comment type="caution">
    <text evidence="4">The sequence shown here is derived from an EMBL/GenBank/DDBJ whole genome shotgun (WGS) entry which is preliminary data.</text>
</comment>
<sequence>GAHLTGDIGGLAPNSTHGLHVHETGDCSAADATSAGPHFNPAGRAHGGPDSHAHHAGDLPNIVAGADGVAHVDLHLNGLTLGGPAAGNILNRALVVHAQPDDYSSQPAGNAGARIACGVVRAAP</sequence>
<dbReference type="Gene3D" id="2.60.40.200">
    <property type="entry name" value="Superoxide dismutase, copper/zinc binding domain"/>
    <property type="match status" value="1"/>
</dbReference>
<protein>
    <submittedName>
        <fullName evidence="4">Superoxide dismutase family protein</fullName>
    </submittedName>
</protein>
<organism evidence="4 5">
    <name type="scientific">Cognatilysobacter lacus</name>
    <dbReference type="NCBI Taxonomy" id="1643323"/>
    <lineage>
        <taxon>Bacteria</taxon>
        <taxon>Pseudomonadati</taxon>
        <taxon>Pseudomonadota</taxon>
        <taxon>Gammaproteobacteria</taxon>
        <taxon>Lysobacterales</taxon>
        <taxon>Lysobacteraceae</taxon>
        <taxon>Cognatilysobacter</taxon>
    </lineage>
</organism>
<dbReference type="Proteomes" id="UP000323164">
    <property type="component" value="Unassembled WGS sequence"/>
</dbReference>
<dbReference type="RefSeq" id="WP_149353668.1">
    <property type="nucleotide sequence ID" value="NZ_VTRV01000177.1"/>
</dbReference>
<evidence type="ECO:0000256" key="2">
    <source>
        <dbReference type="SAM" id="MobiDB-lite"/>
    </source>
</evidence>
<feature type="domain" description="Superoxide dismutase copper/zinc binding" evidence="3">
    <location>
        <begin position="3"/>
        <end position="120"/>
    </location>
</feature>
<dbReference type="GO" id="GO:0006801">
    <property type="term" value="P:superoxide metabolic process"/>
    <property type="evidence" value="ECO:0007669"/>
    <property type="project" value="InterPro"/>
</dbReference>
<name>A0A5D8YTE4_9GAMM</name>
<dbReference type="InterPro" id="IPR018152">
    <property type="entry name" value="SOD_Cu/Zn_BS"/>
</dbReference>
<dbReference type="CDD" id="cd00305">
    <property type="entry name" value="Cu-Zn_Superoxide_Dismutase"/>
    <property type="match status" value="1"/>
</dbReference>
<evidence type="ECO:0000259" key="3">
    <source>
        <dbReference type="Pfam" id="PF00080"/>
    </source>
</evidence>
<feature type="region of interest" description="Disordered" evidence="2">
    <location>
        <begin position="1"/>
        <end position="59"/>
    </location>
</feature>
<dbReference type="OrthoDB" id="5431326at2"/>
<dbReference type="SUPFAM" id="SSF49329">
    <property type="entry name" value="Cu,Zn superoxide dismutase-like"/>
    <property type="match status" value="1"/>
</dbReference>
<comment type="similarity">
    <text evidence="1">Belongs to the Cu-Zn superoxide dismutase family.</text>
</comment>
<gene>
    <name evidence="4" type="ORF">FW784_12500</name>
</gene>